<dbReference type="EMBL" id="CDQK01000003">
    <property type="protein sequence ID" value="CEP22811.1"/>
    <property type="molecule type" value="Genomic_DNA"/>
</dbReference>
<dbReference type="SUPFAM" id="SSF50729">
    <property type="entry name" value="PH domain-like"/>
    <property type="match status" value="1"/>
</dbReference>
<dbReference type="InterPro" id="IPR011993">
    <property type="entry name" value="PH-like_dom_sf"/>
</dbReference>
<reference evidence="3" key="1">
    <citation type="journal article" date="2015" name="J. Biotechnol.">
        <title>The structure of the Cyberlindnera jadinii genome and its relation to Candida utilis analyzed by the occurrence of single nucleotide polymorphisms.</title>
        <authorList>
            <person name="Rupp O."/>
            <person name="Brinkrolf K."/>
            <person name="Buerth C."/>
            <person name="Kunigo M."/>
            <person name="Schneider J."/>
            <person name="Jaenicke S."/>
            <person name="Goesmann A."/>
            <person name="Puehler A."/>
            <person name="Jaeger K.-E."/>
            <person name="Ernst J.F."/>
        </authorList>
    </citation>
    <scope>NUCLEOTIDE SEQUENCE [LARGE SCALE GENOMIC DNA]</scope>
    <source>
        <strain evidence="3">ATCC 18201 / CBS 1600 / BCRC 20928 / JCM 3617 / NBRC 0987 / NRRL Y-1542</strain>
    </source>
</reference>
<dbReference type="Pfam" id="PF07933">
    <property type="entry name" value="DUF1681"/>
    <property type="match status" value="1"/>
</dbReference>
<evidence type="ECO:0000259" key="1">
    <source>
        <dbReference type="Pfam" id="PF07933"/>
    </source>
</evidence>
<dbReference type="GO" id="GO:0016020">
    <property type="term" value="C:membrane"/>
    <property type="evidence" value="ECO:0007669"/>
    <property type="project" value="InterPro"/>
</dbReference>
<evidence type="ECO:0000313" key="3">
    <source>
        <dbReference type="Proteomes" id="UP000038830"/>
    </source>
</evidence>
<gene>
    <name evidence="2" type="ORF">BN1211_3259</name>
</gene>
<protein>
    <recommendedName>
        <fullName evidence="1">NECAP PHear domain-containing protein</fullName>
    </recommendedName>
</protein>
<dbReference type="InterPro" id="IPR012466">
    <property type="entry name" value="NECAP_PHear"/>
</dbReference>
<dbReference type="Proteomes" id="UP000038830">
    <property type="component" value="Unassembled WGS sequence"/>
</dbReference>
<dbReference type="GO" id="GO:0006897">
    <property type="term" value="P:endocytosis"/>
    <property type="evidence" value="ECO:0007669"/>
    <property type="project" value="InterPro"/>
</dbReference>
<evidence type="ECO:0000313" key="2">
    <source>
        <dbReference type="EMBL" id="CEP22811.1"/>
    </source>
</evidence>
<name>A0A0H5C4D4_CYBJN</name>
<proteinExistence type="predicted"/>
<sequence length="173" mass="19743">MGPGDITIKDNKLQKELMLSECSLIRIPPPRSQSQKDKVDISNWDLTAIVWRGRLRFYEEEQLNGQGTMEGVLELINHDKSVFVDVRCSSDVTTVQSSDSPRCFGIIVDVRGDKYAFGLVFDDKDTGEEFSIALQDFRRDLATLLEAQREQMEDLSINVKDDEFGDYVGTYYD</sequence>
<organism evidence="2 3">
    <name type="scientific">Cyberlindnera jadinii (strain ATCC 18201 / CBS 1600 / BCRC 20928 / JCM 3617 / NBRC 0987 / NRRL Y-1542)</name>
    <name type="common">Torula yeast</name>
    <name type="synonym">Candida utilis</name>
    <dbReference type="NCBI Taxonomy" id="983966"/>
    <lineage>
        <taxon>Eukaryota</taxon>
        <taxon>Fungi</taxon>
        <taxon>Dikarya</taxon>
        <taxon>Ascomycota</taxon>
        <taxon>Saccharomycotina</taxon>
        <taxon>Saccharomycetes</taxon>
        <taxon>Phaffomycetales</taxon>
        <taxon>Phaffomycetaceae</taxon>
        <taxon>Cyberlindnera</taxon>
    </lineage>
</organism>
<feature type="domain" description="NECAP PHear" evidence="1">
    <location>
        <begin position="18"/>
        <end position="152"/>
    </location>
</feature>
<accession>A0A0H5C4D4</accession>
<dbReference type="AlphaFoldDB" id="A0A0H5C4D4"/>
<dbReference type="Gene3D" id="2.30.29.30">
    <property type="entry name" value="Pleckstrin-homology domain (PH domain)/Phosphotyrosine-binding domain (PTB)"/>
    <property type="match status" value="1"/>
</dbReference>